<accession>A0ACC2RWJ6</accession>
<gene>
    <name evidence="1" type="ORF">DSO57_1014152</name>
</gene>
<keyword evidence="2" id="KW-1185">Reference proteome</keyword>
<sequence length="994" mass="111831">MVPFRQFEELRIRMRVLEAKRAEDLIKWSKLEKVRNEVEQFRILRKRMSDKLKELQDECVAHRQTTKELRSEKELLEEKLAENEIQIETLTLDREIAEEKVDYLQHHLDTLKDTLDEAAFIAERPQNSESINSKVEEGYDAKAAQEIVNLQAQNERLKAALLRYREVATQNESQLRSQLRLAEEEAATHKQFKAEYHTIKAKLTQAEEDAEMLKARLEDFGSAEDMIETLTQQNLNLHDKVERMAKDIEELEALKEVNDELEETHIENNRQMLLEIDHKDVLIRDLQRRVDTQQEAIADHANTLGQYRQLVASLQDDLKQVQQRAQMQMSETESLQSQSQKMLSLNSTLQSQVVKAQAKAIDLELRKLDALQATEHLRCIEPYLPESFFKRENDAIRTLLQLKRLHFKANLMGRHLCDQYPIKSLNALVGAPGEIMTLDNIVVSNYEFRHHLTELAATATSLIAFLSSCTVPQFLSASSISHDLTSIERKFDAYLNDIRREDFLSSRCISDVQGLAASLAHLLGSIVDSPVVSAATDTVHTVVSASDLITIKLALAYRALSNPSELSLAPIISASDKGIIAQDFLRPLSEAIRDFQKVRTVAKKLLEANEEFQASGNILNPSLHAKLSSCRTQHAILIKFANDVSSKVVSHLHYKQSHEESISPISLQNQVYQSTQAVLEANEVACFDATKKFIAGLETLIRELFEATTGSDGHVPAPTTAYPWVLRSHEFKKEIVVNTATEHKLVSLNKDIARLSEDARAKDQTLAERELKIELLDSRMKALREQLNEAEKLGVLLSQAQEQERLYLEAVEKLQSENQTLEIENIELRQSLVAAPSVPEAAETPANPELPSVVAPPIATGPLDTRIEVMAKRVAHLTDLNLRRKAAQISLDLQFDPIFPGTGRLASLGLSEALSSATSQAAALNKEISAVLTMPQIMLPADYNSANIPHLAQSTLISTYASRAQQLESLWQNARAQISKSSLSDTLFQPVITS</sequence>
<dbReference type="Proteomes" id="UP001165960">
    <property type="component" value="Unassembled WGS sequence"/>
</dbReference>
<organism evidence="1 2">
    <name type="scientific">Entomophthora muscae</name>
    <dbReference type="NCBI Taxonomy" id="34485"/>
    <lineage>
        <taxon>Eukaryota</taxon>
        <taxon>Fungi</taxon>
        <taxon>Fungi incertae sedis</taxon>
        <taxon>Zoopagomycota</taxon>
        <taxon>Entomophthoromycotina</taxon>
        <taxon>Entomophthoromycetes</taxon>
        <taxon>Entomophthorales</taxon>
        <taxon>Entomophthoraceae</taxon>
        <taxon>Entomophthora</taxon>
    </lineage>
</organism>
<name>A0ACC2RWJ6_9FUNG</name>
<evidence type="ECO:0000313" key="1">
    <source>
        <dbReference type="EMBL" id="KAJ9054472.1"/>
    </source>
</evidence>
<evidence type="ECO:0000313" key="2">
    <source>
        <dbReference type="Proteomes" id="UP001165960"/>
    </source>
</evidence>
<reference evidence="1" key="1">
    <citation type="submission" date="2022-04" db="EMBL/GenBank/DDBJ databases">
        <title>Genome of the entomopathogenic fungus Entomophthora muscae.</title>
        <authorList>
            <person name="Elya C."/>
            <person name="Lovett B.R."/>
            <person name="Lee E."/>
            <person name="Macias A.M."/>
            <person name="Hajek A.E."/>
            <person name="De Bivort B.L."/>
            <person name="Kasson M.T."/>
            <person name="De Fine Licht H.H."/>
            <person name="Stajich J.E."/>
        </authorList>
    </citation>
    <scope>NUCLEOTIDE SEQUENCE</scope>
    <source>
        <strain evidence="1">Berkeley</strain>
    </source>
</reference>
<proteinExistence type="predicted"/>
<dbReference type="EMBL" id="QTSX02006443">
    <property type="protein sequence ID" value="KAJ9054472.1"/>
    <property type="molecule type" value="Genomic_DNA"/>
</dbReference>
<protein>
    <submittedName>
        <fullName evidence="1">Uncharacterized protein</fullName>
    </submittedName>
</protein>
<comment type="caution">
    <text evidence="1">The sequence shown here is derived from an EMBL/GenBank/DDBJ whole genome shotgun (WGS) entry which is preliminary data.</text>
</comment>